<dbReference type="Pfam" id="PF17064">
    <property type="entry name" value="QVR"/>
    <property type="match status" value="1"/>
</dbReference>
<evidence type="ECO:0000256" key="2">
    <source>
        <dbReference type="ARBA" id="ARBA00023180"/>
    </source>
</evidence>
<dbReference type="InterPro" id="IPR031424">
    <property type="entry name" value="QVR-like"/>
</dbReference>
<dbReference type="SUPFAM" id="SSF57302">
    <property type="entry name" value="Snake toxin-like"/>
    <property type="match status" value="1"/>
</dbReference>
<dbReference type="GO" id="GO:0032222">
    <property type="term" value="P:regulation of synaptic transmission, cholinergic"/>
    <property type="evidence" value="ECO:0007669"/>
    <property type="project" value="InterPro"/>
</dbReference>
<keyword evidence="3" id="KW-1133">Transmembrane helix</keyword>
<evidence type="ECO:0000313" key="5">
    <source>
        <dbReference type="Proteomes" id="UP000728032"/>
    </source>
</evidence>
<dbReference type="InterPro" id="IPR050975">
    <property type="entry name" value="Sleep_regulator"/>
</dbReference>
<dbReference type="AlphaFoldDB" id="A0A7R9QK66"/>
<dbReference type="GO" id="GO:0030431">
    <property type="term" value="P:sleep"/>
    <property type="evidence" value="ECO:0007669"/>
    <property type="project" value="InterPro"/>
</dbReference>
<dbReference type="EMBL" id="CAJPVJ010002905">
    <property type="protein sequence ID" value="CAG2166947.1"/>
    <property type="molecule type" value="Genomic_DNA"/>
</dbReference>
<evidence type="ECO:0008006" key="6">
    <source>
        <dbReference type="Google" id="ProtNLM"/>
    </source>
</evidence>
<name>A0A7R9QK66_9ACAR</name>
<dbReference type="EMBL" id="OC917730">
    <property type="protein sequence ID" value="CAD7647849.1"/>
    <property type="molecule type" value="Genomic_DNA"/>
</dbReference>
<keyword evidence="5" id="KW-1185">Reference proteome</keyword>
<proteinExistence type="predicted"/>
<keyword evidence="2" id="KW-0325">Glycoprotein</keyword>
<evidence type="ECO:0000313" key="4">
    <source>
        <dbReference type="EMBL" id="CAD7647849.1"/>
    </source>
</evidence>
<reference evidence="4" key="1">
    <citation type="submission" date="2020-11" db="EMBL/GenBank/DDBJ databases">
        <authorList>
            <person name="Tran Van P."/>
        </authorList>
    </citation>
    <scope>NUCLEOTIDE SEQUENCE</scope>
</reference>
<organism evidence="4">
    <name type="scientific">Oppiella nova</name>
    <dbReference type="NCBI Taxonomy" id="334625"/>
    <lineage>
        <taxon>Eukaryota</taxon>
        <taxon>Metazoa</taxon>
        <taxon>Ecdysozoa</taxon>
        <taxon>Arthropoda</taxon>
        <taxon>Chelicerata</taxon>
        <taxon>Arachnida</taxon>
        <taxon>Acari</taxon>
        <taxon>Acariformes</taxon>
        <taxon>Sarcoptiformes</taxon>
        <taxon>Oribatida</taxon>
        <taxon>Brachypylina</taxon>
        <taxon>Oppioidea</taxon>
        <taxon>Oppiidae</taxon>
        <taxon>Oppiella</taxon>
    </lineage>
</organism>
<evidence type="ECO:0000256" key="3">
    <source>
        <dbReference type="SAM" id="Phobius"/>
    </source>
</evidence>
<keyword evidence="3" id="KW-0812">Transmembrane</keyword>
<accession>A0A7R9QK66</accession>
<dbReference type="PANTHER" id="PTHR33562:SF28">
    <property type="entry name" value="PROTEIN QUIVER"/>
    <property type="match status" value="1"/>
</dbReference>
<feature type="transmembrane region" description="Helical" evidence="3">
    <location>
        <begin position="154"/>
        <end position="172"/>
    </location>
</feature>
<keyword evidence="3" id="KW-0472">Membrane</keyword>
<protein>
    <recommendedName>
        <fullName evidence="6">Protein quiver</fullName>
    </recommendedName>
</protein>
<dbReference type="InterPro" id="IPR045860">
    <property type="entry name" value="Snake_toxin-like_sf"/>
</dbReference>
<evidence type="ECO:0000256" key="1">
    <source>
        <dbReference type="ARBA" id="ARBA00022729"/>
    </source>
</evidence>
<gene>
    <name evidence="4" type="ORF">ONB1V03_LOCUS6462</name>
</gene>
<dbReference type="PANTHER" id="PTHR33562">
    <property type="entry name" value="ATILLA, ISOFORM B-RELATED-RELATED"/>
    <property type="match status" value="1"/>
</dbReference>
<dbReference type="OrthoDB" id="6249205at2759"/>
<dbReference type="CDD" id="cd23591">
    <property type="entry name" value="TFP_LU_ECD_Crim"/>
    <property type="match status" value="1"/>
</dbReference>
<keyword evidence="1" id="KW-0732">Signal</keyword>
<sequence length="173" mass="19643">MKVSIMKSTDTHHYIPVLLVTLILSVTNVGCNLWCYSCVSSEPGCTVDAVNWWIHSAITCPRSDDKCVKIIDKKGSDLMITRDCLSNIISFRRDIPADRFEGCRPAATQPKLAVYVENSVNELDLKKDFFSETTYCFCEFDEWCNHSMKMQSNYVIVITIALFCAFISTKLLT</sequence>
<dbReference type="Proteomes" id="UP000728032">
    <property type="component" value="Unassembled WGS sequence"/>
</dbReference>